<name>A0AAV0RV39_9ROSI</name>
<dbReference type="AlphaFoldDB" id="A0AAV0RV39"/>
<evidence type="ECO:0000313" key="1">
    <source>
        <dbReference type="EMBL" id="CAI0560377.1"/>
    </source>
</evidence>
<evidence type="ECO:0000313" key="2">
    <source>
        <dbReference type="Proteomes" id="UP001154282"/>
    </source>
</evidence>
<accession>A0AAV0RV39</accession>
<dbReference type="EMBL" id="CAMGYJ010000011">
    <property type="protein sequence ID" value="CAI0560377.1"/>
    <property type="molecule type" value="Genomic_DNA"/>
</dbReference>
<organism evidence="1 2">
    <name type="scientific">Linum tenue</name>
    <dbReference type="NCBI Taxonomy" id="586396"/>
    <lineage>
        <taxon>Eukaryota</taxon>
        <taxon>Viridiplantae</taxon>
        <taxon>Streptophyta</taxon>
        <taxon>Embryophyta</taxon>
        <taxon>Tracheophyta</taxon>
        <taxon>Spermatophyta</taxon>
        <taxon>Magnoliopsida</taxon>
        <taxon>eudicotyledons</taxon>
        <taxon>Gunneridae</taxon>
        <taxon>Pentapetalae</taxon>
        <taxon>rosids</taxon>
        <taxon>fabids</taxon>
        <taxon>Malpighiales</taxon>
        <taxon>Linaceae</taxon>
        <taxon>Linum</taxon>
    </lineage>
</organism>
<keyword evidence="2" id="KW-1185">Reference proteome</keyword>
<protein>
    <submittedName>
        <fullName evidence="1">Uncharacterized protein</fullName>
    </submittedName>
</protein>
<comment type="caution">
    <text evidence="1">The sequence shown here is derived from an EMBL/GenBank/DDBJ whole genome shotgun (WGS) entry which is preliminary data.</text>
</comment>
<sequence length="89" mass="10244">MALMETRCYGLPSIISPISRSHNSNLDWSIFGMCRQSLISLASRSRSYKDLENRSTSLRFSHTQRHYILIHVDLVYDTPAFIVGFIFSS</sequence>
<dbReference type="Proteomes" id="UP001154282">
    <property type="component" value="Unassembled WGS sequence"/>
</dbReference>
<gene>
    <name evidence="1" type="ORF">LITE_LOCUS49670</name>
</gene>
<proteinExistence type="predicted"/>
<reference evidence="1" key="1">
    <citation type="submission" date="2022-08" db="EMBL/GenBank/DDBJ databases">
        <authorList>
            <person name="Gutierrez-Valencia J."/>
        </authorList>
    </citation>
    <scope>NUCLEOTIDE SEQUENCE</scope>
</reference>